<feature type="transmembrane region" description="Helical" evidence="1">
    <location>
        <begin position="39"/>
        <end position="61"/>
    </location>
</feature>
<keyword evidence="1" id="KW-0812">Transmembrane</keyword>
<protein>
    <submittedName>
        <fullName evidence="2">Uncharacterized protein</fullName>
    </submittedName>
</protein>
<evidence type="ECO:0000313" key="3">
    <source>
        <dbReference type="Proteomes" id="UP000006242"/>
    </source>
</evidence>
<gene>
    <name evidence="2" type="ORF">SSPSH_000409</name>
</gene>
<organism evidence="2 3">
    <name type="scientific">Salinisphaera shabanensis E1L3A</name>
    <dbReference type="NCBI Taxonomy" id="1033802"/>
    <lineage>
        <taxon>Bacteria</taxon>
        <taxon>Pseudomonadati</taxon>
        <taxon>Pseudomonadota</taxon>
        <taxon>Gammaproteobacteria</taxon>
        <taxon>Salinisphaerales</taxon>
        <taxon>Salinisphaeraceae</taxon>
        <taxon>Salinisphaera</taxon>
    </lineage>
</organism>
<reference evidence="2 3" key="1">
    <citation type="journal article" date="2011" name="J. Bacteriol.">
        <title>Genome sequence of Salinisphaera shabanensis, a gammaproteobacterium from the harsh, variable environment of the brine-seawater interface of the Shaban Deep in the Red Sea.</title>
        <authorList>
            <person name="Antunes A."/>
            <person name="Alam I."/>
            <person name="Bajic V.B."/>
            <person name="Stingl U."/>
        </authorList>
    </citation>
    <scope>NUCLEOTIDE SEQUENCE [LARGE SCALE GENOMIC DNA]</scope>
    <source>
        <strain evidence="2 3">E1L3A</strain>
    </source>
</reference>
<evidence type="ECO:0000313" key="2">
    <source>
        <dbReference type="EMBL" id="ERJ20299.1"/>
    </source>
</evidence>
<keyword evidence="1" id="KW-0472">Membrane</keyword>
<keyword evidence="1" id="KW-1133">Transmembrane helix</keyword>
<accession>U2FWM9</accession>
<dbReference type="EMBL" id="AFNV02000003">
    <property type="protein sequence ID" value="ERJ20299.1"/>
    <property type="molecule type" value="Genomic_DNA"/>
</dbReference>
<proteinExistence type="predicted"/>
<dbReference type="Proteomes" id="UP000006242">
    <property type="component" value="Unassembled WGS sequence"/>
</dbReference>
<keyword evidence="3" id="KW-1185">Reference proteome</keyword>
<reference evidence="2 3" key="2">
    <citation type="journal article" date="2013" name="PLoS ONE">
        <title>INDIGO - INtegrated Data Warehouse of MIcrobial GenOmes with Examples from the Red Sea Extremophiles.</title>
        <authorList>
            <person name="Alam I."/>
            <person name="Antunes A."/>
            <person name="Kamau A.A."/>
            <person name="Ba Alawi W."/>
            <person name="Kalkatawi M."/>
            <person name="Stingl U."/>
            <person name="Bajic V.B."/>
        </authorList>
    </citation>
    <scope>NUCLEOTIDE SEQUENCE [LARGE SCALE GENOMIC DNA]</scope>
    <source>
        <strain evidence="2 3">E1L3A</strain>
    </source>
</reference>
<sequence>MFHVKHTPVQEVAPITWALLEEPVHVGAYHLERQCVDEINSAGIAIAVSTIAYSAFVTTYAKPM</sequence>
<name>U2FWM9_9GAMM</name>
<comment type="caution">
    <text evidence="2">The sequence shown here is derived from an EMBL/GenBank/DDBJ whole genome shotgun (WGS) entry which is preliminary data.</text>
</comment>
<evidence type="ECO:0000256" key="1">
    <source>
        <dbReference type="SAM" id="Phobius"/>
    </source>
</evidence>
<dbReference type="AlphaFoldDB" id="U2FWM9"/>